<evidence type="ECO:0000313" key="2">
    <source>
        <dbReference type="EMBL" id="ABG57460.1"/>
    </source>
</evidence>
<feature type="transmembrane region" description="Helical" evidence="1">
    <location>
        <begin position="324"/>
        <end position="346"/>
    </location>
</feature>
<dbReference type="Proteomes" id="UP000001822">
    <property type="component" value="Chromosome"/>
</dbReference>
<gene>
    <name evidence="2" type="ordered locus">CHU_0168</name>
</gene>
<dbReference type="InterPro" id="IPR025367">
    <property type="entry name" value="DUF4271"/>
</dbReference>
<evidence type="ECO:0000256" key="1">
    <source>
        <dbReference type="SAM" id="Phobius"/>
    </source>
</evidence>
<dbReference type="EMBL" id="CP000383">
    <property type="protein sequence ID" value="ABG57460.1"/>
    <property type="molecule type" value="Genomic_DNA"/>
</dbReference>
<dbReference type="KEGG" id="chu:CHU_0168"/>
<dbReference type="AlphaFoldDB" id="A0A6N4SMI8"/>
<proteinExistence type="predicted"/>
<sequence length="381" mass="44470">MYKQLIIITKSALLIFLLSICNVLYGNNYYTVKDLSNDWQVYDKYYQSYIPLLVKGAKIQSGGIYINKNSKENNFVSFYSSKGLSIFIENKLVYKHPQNAHSKRVRLPLADLQHVADNNPYLILFYNSNSSLYVDSVRLEVLLPADYVKKENIDIIEKTVLRKSIFDREIFIITVLIFCVVLILYKFIFMKGRSLINIGIDRNIELLLLDRSGMMSVMLIIINALLYMIIYYVMMTEYAMYFNFPFRFLFQKDPGMYMLYIFSAFVFMQTVKIVYIKIINELTFPSGVSPLQNYLLLNYLFQIGLLIFPILLFVTALFPVSYMIFIAGISSNIFFLILVIISLLTSYMIYSRSELRNIYLFSYICTAEIVPLIIAYRVLLG</sequence>
<evidence type="ECO:0000313" key="3">
    <source>
        <dbReference type="Proteomes" id="UP000001822"/>
    </source>
</evidence>
<feature type="transmembrane region" description="Helical" evidence="1">
    <location>
        <begin position="358"/>
        <end position="379"/>
    </location>
</feature>
<name>A0A6N4SMI8_CYTH3</name>
<dbReference type="Pfam" id="PF14093">
    <property type="entry name" value="DUF4271"/>
    <property type="match status" value="1"/>
</dbReference>
<keyword evidence="1" id="KW-1133">Transmembrane helix</keyword>
<reference evidence="2 3" key="1">
    <citation type="journal article" date="2007" name="Appl. Environ. Microbiol.">
        <title>Genome sequence of the cellulolytic gliding bacterium Cytophaga hutchinsonii.</title>
        <authorList>
            <person name="Xie G."/>
            <person name="Bruce D.C."/>
            <person name="Challacombe J.F."/>
            <person name="Chertkov O."/>
            <person name="Detter J.C."/>
            <person name="Gilna P."/>
            <person name="Han C.S."/>
            <person name="Lucas S."/>
            <person name="Misra M."/>
            <person name="Myers G.L."/>
            <person name="Richardson P."/>
            <person name="Tapia R."/>
            <person name="Thayer N."/>
            <person name="Thompson L.S."/>
            <person name="Brettin T.S."/>
            <person name="Henrissat B."/>
            <person name="Wilson D.B."/>
            <person name="McBride M.J."/>
        </authorList>
    </citation>
    <scope>NUCLEOTIDE SEQUENCE [LARGE SCALE GENOMIC DNA]</scope>
    <source>
        <strain evidence="3">ATCC 33406 / DSM 1761 / CIP 103989 / NBRC 15051 / NCIMB 9469 / D465</strain>
    </source>
</reference>
<keyword evidence="3" id="KW-1185">Reference proteome</keyword>
<feature type="transmembrane region" description="Helical" evidence="1">
    <location>
        <begin position="170"/>
        <end position="188"/>
    </location>
</feature>
<feature type="transmembrane region" description="Helical" evidence="1">
    <location>
        <begin position="296"/>
        <end position="318"/>
    </location>
</feature>
<keyword evidence="1" id="KW-0812">Transmembrane</keyword>
<feature type="transmembrane region" description="Helical" evidence="1">
    <location>
        <begin position="208"/>
        <end position="234"/>
    </location>
</feature>
<evidence type="ECO:0008006" key="4">
    <source>
        <dbReference type="Google" id="ProtNLM"/>
    </source>
</evidence>
<keyword evidence="1" id="KW-0472">Membrane</keyword>
<feature type="transmembrane region" description="Helical" evidence="1">
    <location>
        <begin position="254"/>
        <end position="275"/>
    </location>
</feature>
<dbReference type="RefSeq" id="WP_011583576.1">
    <property type="nucleotide sequence ID" value="NC_008255.1"/>
</dbReference>
<organism evidence="2 3">
    <name type="scientific">Cytophaga hutchinsonii (strain ATCC 33406 / DSM 1761 / CIP 103989 / NBRC 15051 / NCIMB 9469 / D465)</name>
    <dbReference type="NCBI Taxonomy" id="269798"/>
    <lineage>
        <taxon>Bacteria</taxon>
        <taxon>Pseudomonadati</taxon>
        <taxon>Bacteroidota</taxon>
        <taxon>Cytophagia</taxon>
        <taxon>Cytophagales</taxon>
        <taxon>Cytophagaceae</taxon>
        <taxon>Cytophaga</taxon>
    </lineage>
</organism>
<accession>A0A6N4SMI8</accession>
<protein>
    <recommendedName>
        <fullName evidence="4">DUF4271 domain-containing protein</fullName>
    </recommendedName>
</protein>